<name>A0A4Y7X8N2_9GAMM</name>
<sequence length="237" mass="28266">MSINKQLFNLYDKYWEQILVELSKIDKKLYTNPLLINIDEDAYARADYKVMIFGQETKGWYDSSGFTDSIIEGMDRYDRFFWQKNFYDGYSKSSFWKKFRVFQKNILKMEKTKDLDIIYMWNNISKIGQPDQETGVDPITRDLERKYFSVVAKEIEIIKPDLCIFMTGPNRDHDIKFHFPNIEFKKANDIDSIREMAVIECLGIKGLRLYHPSYFGSFNNNYKKRALDALNEIIKDH</sequence>
<evidence type="ECO:0000313" key="1">
    <source>
        <dbReference type="EMBL" id="TEU23057.1"/>
    </source>
</evidence>
<proteinExistence type="predicted"/>
<dbReference type="AlphaFoldDB" id="A0A4Y7X8N2"/>
<keyword evidence="2" id="KW-1185">Reference proteome</keyword>
<gene>
    <name evidence="1" type="ORF">E2B99_14260</name>
</gene>
<reference evidence="1 2" key="1">
    <citation type="submission" date="2019-03" db="EMBL/GenBank/DDBJ databases">
        <title>Alkanindiges illinoisensis: a potential pathogenic isolated from ascites of a gastric cancer patient with abdominal metastasis.</title>
        <authorList>
            <person name="Hu X."/>
            <person name="Yang B."/>
            <person name="Yan X."/>
            <person name="Lin L."/>
            <person name="Zhao H."/>
            <person name="Zhou F."/>
            <person name="Su B."/>
            <person name="Chen J."/>
            <person name="Rui Y."/>
            <person name="Wang Q."/>
            <person name="Zheng L."/>
        </authorList>
    </citation>
    <scope>NUCLEOTIDE SEQUENCE [LARGE SCALE GENOMIC DNA]</scope>
    <source>
        <strain evidence="1 2">NFYY 23406</strain>
    </source>
</reference>
<organism evidence="1 2">
    <name type="scientific">Alkanindiges illinoisensis</name>
    <dbReference type="NCBI Taxonomy" id="197183"/>
    <lineage>
        <taxon>Bacteria</taxon>
        <taxon>Pseudomonadati</taxon>
        <taxon>Pseudomonadota</taxon>
        <taxon>Gammaproteobacteria</taxon>
        <taxon>Moraxellales</taxon>
        <taxon>Moraxellaceae</taxon>
        <taxon>Alkanindiges</taxon>
    </lineage>
</organism>
<evidence type="ECO:0000313" key="2">
    <source>
        <dbReference type="Proteomes" id="UP000297834"/>
    </source>
</evidence>
<dbReference type="STRING" id="1120977.GCA_000619845_00916"/>
<dbReference type="Proteomes" id="UP000297834">
    <property type="component" value="Unassembled WGS sequence"/>
</dbReference>
<dbReference type="EMBL" id="SNTY01000088">
    <property type="protein sequence ID" value="TEU23057.1"/>
    <property type="molecule type" value="Genomic_DNA"/>
</dbReference>
<evidence type="ECO:0008006" key="3">
    <source>
        <dbReference type="Google" id="ProtNLM"/>
    </source>
</evidence>
<dbReference type="OrthoDB" id="6608549at2"/>
<protein>
    <recommendedName>
        <fullName evidence="3">Uracil-DNA glycosylase-like domain-containing protein</fullName>
    </recommendedName>
</protein>
<accession>A0A4Y7X8N2</accession>
<comment type="caution">
    <text evidence="1">The sequence shown here is derived from an EMBL/GenBank/DDBJ whole genome shotgun (WGS) entry which is preliminary data.</text>
</comment>
<dbReference type="RefSeq" id="WP_134245982.1">
    <property type="nucleotide sequence ID" value="NZ_SNTY01000088.1"/>
</dbReference>